<reference evidence="2" key="1">
    <citation type="submission" date="2021-01" db="EMBL/GenBank/DDBJ databases">
        <authorList>
            <consortium name="Genoscope - CEA"/>
            <person name="William W."/>
        </authorList>
    </citation>
    <scope>NUCLEOTIDE SEQUENCE</scope>
</reference>
<dbReference type="Proteomes" id="UP001295469">
    <property type="component" value="Chromosome C05"/>
</dbReference>
<gene>
    <name evidence="2" type="ORF">DARMORV10_C05P03700.1</name>
</gene>
<dbReference type="AlphaFoldDB" id="A0A816L189"/>
<evidence type="ECO:0000256" key="1">
    <source>
        <dbReference type="SAM" id="MobiDB-lite"/>
    </source>
</evidence>
<dbReference type="EMBL" id="HG994369">
    <property type="protein sequence ID" value="CAF1923828.1"/>
    <property type="molecule type" value="Genomic_DNA"/>
</dbReference>
<evidence type="ECO:0000313" key="2">
    <source>
        <dbReference type="EMBL" id="CAF1923828.1"/>
    </source>
</evidence>
<feature type="compositionally biased region" description="Polar residues" evidence="1">
    <location>
        <begin position="151"/>
        <end position="164"/>
    </location>
</feature>
<feature type="non-terminal residue" evidence="2">
    <location>
        <position position="164"/>
    </location>
</feature>
<organism evidence="2">
    <name type="scientific">Brassica napus</name>
    <name type="common">Rape</name>
    <dbReference type="NCBI Taxonomy" id="3708"/>
    <lineage>
        <taxon>Eukaryota</taxon>
        <taxon>Viridiplantae</taxon>
        <taxon>Streptophyta</taxon>
        <taxon>Embryophyta</taxon>
        <taxon>Tracheophyta</taxon>
        <taxon>Spermatophyta</taxon>
        <taxon>Magnoliopsida</taxon>
        <taxon>eudicotyledons</taxon>
        <taxon>Gunneridae</taxon>
        <taxon>Pentapetalae</taxon>
        <taxon>rosids</taxon>
        <taxon>malvids</taxon>
        <taxon>Brassicales</taxon>
        <taxon>Brassicaceae</taxon>
        <taxon>Brassiceae</taxon>
        <taxon>Brassica</taxon>
    </lineage>
</organism>
<protein>
    <submittedName>
        <fullName evidence="2">(rape) hypothetical protein</fullName>
    </submittedName>
</protein>
<name>A0A816L189_BRANA</name>
<proteinExistence type="predicted"/>
<feature type="compositionally biased region" description="Polar residues" evidence="1">
    <location>
        <begin position="130"/>
        <end position="143"/>
    </location>
</feature>
<sequence length="164" mass="16874">METGIDAPLPSSSIVAGHENFVSEEDKEPLVKHLSLLSTSAMSSSSLLTVSSPALTDSVCGGSLSLVSTPSASSVLLNKTTGKSQDQTIGSAIASPPSAVFSGVDPYRTIENSEGHGQGFTVSPVVDTGLDSTQSPQAPSVRTRSVDNDITETQSESSDQETVF</sequence>
<accession>A0A816L189</accession>
<feature type="region of interest" description="Disordered" evidence="1">
    <location>
        <begin position="108"/>
        <end position="164"/>
    </location>
</feature>